<accession>A0A377KQ09</accession>
<dbReference type="Pfam" id="PF13350">
    <property type="entry name" value="Y_phosphatase3"/>
    <property type="match status" value="1"/>
</dbReference>
<dbReference type="GO" id="GO:0004721">
    <property type="term" value="F:phosphoprotein phosphatase activity"/>
    <property type="evidence" value="ECO:0007669"/>
    <property type="project" value="InterPro"/>
</dbReference>
<dbReference type="InterPro" id="IPR016130">
    <property type="entry name" value="Tyr_Pase_AS"/>
</dbReference>
<evidence type="ECO:0000313" key="3">
    <source>
        <dbReference type="Proteomes" id="UP000286288"/>
    </source>
</evidence>
<dbReference type="Proteomes" id="UP000286288">
    <property type="component" value="Unassembled WGS sequence"/>
</dbReference>
<dbReference type="InterPro" id="IPR029021">
    <property type="entry name" value="Prot-tyrosine_phosphatase-like"/>
</dbReference>
<reference evidence="2 3" key="1">
    <citation type="submission" date="2018-08" db="EMBL/GenBank/DDBJ databases">
        <title>A genome reference for cultivated species of the human gut microbiota.</title>
        <authorList>
            <person name="Zou Y."/>
            <person name="Xue W."/>
            <person name="Luo G."/>
        </authorList>
    </citation>
    <scope>NUCLEOTIDE SEQUENCE [LARGE SCALE GENOMIC DNA]</scope>
    <source>
        <strain evidence="2 3">AF48-16</strain>
    </source>
</reference>
<dbReference type="EMBL" id="QRMZ01000005">
    <property type="protein sequence ID" value="RHK07239.1"/>
    <property type="molecule type" value="Genomic_DNA"/>
</dbReference>
<dbReference type="InterPro" id="IPR000387">
    <property type="entry name" value="Tyr_Pase_dom"/>
</dbReference>
<dbReference type="PROSITE" id="PS00383">
    <property type="entry name" value="TYR_PHOSPHATASE_1"/>
    <property type="match status" value="1"/>
</dbReference>
<dbReference type="AlphaFoldDB" id="A0A377KQ09"/>
<dbReference type="InterPro" id="IPR026893">
    <property type="entry name" value="Tyr/Ser_Pase_IphP-type"/>
</dbReference>
<sequence length="238" mass="26801">MYTRLPLKGTYNTRDLGGYAAKDGATAWKRFLRSDSLANLHPEDIAFLQRYQLTTIIDLRTTLEIEKEPTPVIDGVENWPISLISETMGDVTQLEQPLIFNMAELYIQMIEDRKEQIKQIMETMAAAEGCVLFHCAAGKDRTGVIAMLLLQLADVAKADIIANYQTTHTYLAANPLVAQQVQTITNEMWLSAPEYLLPVLTHLEETYTDAYHYLRTIGVAQETLVHLQSKLIDVAVTV</sequence>
<dbReference type="RefSeq" id="WP_015508766.1">
    <property type="nucleotide sequence ID" value="NZ_BJMG01000002.1"/>
</dbReference>
<proteinExistence type="inferred from homology"/>
<dbReference type="PANTHER" id="PTHR31126:SF1">
    <property type="entry name" value="TYROSINE SPECIFIC PROTEIN PHOSPHATASES DOMAIN-CONTAINING PROTEIN"/>
    <property type="match status" value="1"/>
</dbReference>
<dbReference type="PROSITE" id="PS50056">
    <property type="entry name" value="TYR_PHOSPHATASE_2"/>
    <property type="match status" value="1"/>
</dbReference>
<comment type="caution">
    <text evidence="2">The sequence shown here is derived from an EMBL/GenBank/DDBJ whole genome shotgun (WGS) entry which is preliminary data.</text>
</comment>
<evidence type="ECO:0000256" key="1">
    <source>
        <dbReference type="ARBA" id="ARBA00009580"/>
    </source>
</evidence>
<protein>
    <submittedName>
        <fullName evidence="2">Protein-tyrosine-phosphatase</fullName>
    </submittedName>
</protein>
<dbReference type="PANTHER" id="PTHR31126">
    <property type="entry name" value="TYROSINE-PROTEIN PHOSPHATASE"/>
    <property type="match status" value="1"/>
</dbReference>
<dbReference type="SUPFAM" id="SSF52799">
    <property type="entry name" value="(Phosphotyrosine protein) phosphatases II"/>
    <property type="match status" value="1"/>
</dbReference>
<dbReference type="GeneID" id="83458009"/>
<dbReference type="Gene3D" id="3.90.190.10">
    <property type="entry name" value="Protein tyrosine phosphatase superfamily"/>
    <property type="match status" value="1"/>
</dbReference>
<organism evidence="2 3">
    <name type="scientific">Enterococcus casseliflavus</name>
    <name type="common">Enterococcus flavescens</name>
    <dbReference type="NCBI Taxonomy" id="37734"/>
    <lineage>
        <taxon>Bacteria</taxon>
        <taxon>Bacillati</taxon>
        <taxon>Bacillota</taxon>
        <taxon>Bacilli</taxon>
        <taxon>Lactobacillales</taxon>
        <taxon>Enterococcaceae</taxon>
        <taxon>Enterococcus</taxon>
    </lineage>
</organism>
<evidence type="ECO:0000313" key="2">
    <source>
        <dbReference type="EMBL" id="RHK07239.1"/>
    </source>
</evidence>
<gene>
    <name evidence="2" type="ORF">DW084_05090</name>
</gene>
<name>A0A377KQ09_ENTCA</name>
<comment type="similarity">
    <text evidence="1">Belongs to the protein-tyrosine phosphatase family.</text>
</comment>